<sequence length="350" mass="37238">MTNVDRRRALGLVSAGLAFLAGCSESADPSDDDGRSTEESNETTIDPDGELPTYASLLPETNREAYFYGSIDAPTLQSIVENQHAGDGDDPADPLVGNPIVLAIRFAQLGDVTAFTVYQEYDETPFEDGELVDANGVYALLGSYDRDTLHTGLESAGYERERDEDAYTVYSDADSGEAVGLTEDVFACTVPNQFDPGFDPVDAVERTVATAAGQRTPKHEIDDDFERLLRSGATGGISLGRYTESDEFDPDSLGEPQLSASLEFAFGGVEGANGVHQQLSLESENENGVGDGNVGNDATATAVVTYAGDDRVDVDRLESAFGTEADTRDIARDGASVLIEAEYTGEFAGE</sequence>
<feature type="compositionally biased region" description="Acidic residues" evidence="1">
    <location>
        <begin position="39"/>
        <end position="49"/>
    </location>
</feature>
<protein>
    <submittedName>
        <fullName evidence="2">Uncharacterized protein</fullName>
    </submittedName>
</protein>
<feature type="region of interest" description="Disordered" evidence="1">
    <location>
        <begin position="24"/>
        <end position="52"/>
    </location>
</feature>
<dbReference type="RefSeq" id="WP_160067662.1">
    <property type="nucleotide sequence ID" value="NZ_WUYX01000070.1"/>
</dbReference>
<dbReference type="AlphaFoldDB" id="A0A6B0VU20"/>
<reference evidence="2 3" key="1">
    <citation type="submission" date="2020-01" db="EMBL/GenBank/DDBJ databases">
        <title>Natronorubrum sp. JWXQ-INN 674 isolated from Inner Mongolia Autonomous Region of China.</title>
        <authorList>
            <person name="Xue Q."/>
        </authorList>
    </citation>
    <scope>NUCLEOTIDE SEQUENCE [LARGE SCALE GENOMIC DNA]</scope>
    <source>
        <strain evidence="2 3">JWXQ-INN-674</strain>
    </source>
</reference>
<keyword evidence="3" id="KW-1185">Reference proteome</keyword>
<evidence type="ECO:0000313" key="3">
    <source>
        <dbReference type="Proteomes" id="UP000434101"/>
    </source>
</evidence>
<dbReference type="PROSITE" id="PS51257">
    <property type="entry name" value="PROKAR_LIPOPROTEIN"/>
    <property type="match status" value="1"/>
</dbReference>
<organism evidence="2 3">
    <name type="scientific">Natronorubrum halalkaliphilum</name>
    <dbReference type="NCBI Taxonomy" id="2691917"/>
    <lineage>
        <taxon>Archaea</taxon>
        <taxon>Methanobacteriati</taxon>
        <taxon>Methanobacteriota</taxon>
        <taxon>Stenosarchaea group</taxon>
        <taxon>Halobacteria</taxon>
        <taxon>Halobacteriales</taxon>
        <taxon>Natrialbaceae</taxon>
        <taxon>Natronorubrum</taxon>
    </lineage>
</organism>
<evidence type="ECO:0000256" key="1">
    <source>
        <dbReference type="SAM" id="MobiDB-lite"/>
    </source>
</evidence>
<evidence type="ECO:0000313" key="2">
    <source>
        <dbReference type="EMBL" id="MXV64396.1"/>
    </source>
</evidence>
<gene>
    <name evidence="2" type="ORF">GS429_20460</name>
</gene>
<dbReference type="EMBL" id="WUYX01000070">
    <property type="protein sequence ID" value="MXV64396.1"/>
    <property type="molecule type" value="Genomic_DNA"/>
</dbReference>
<name>A0A6B0VU20_9EURY</name>
<proteinExistence type="predicted"/>
<accession>A0A6B0VU20</accession>
<dbReference type="OrthoDB" id="157618at2157"/>
<dbReference type="Proteomes" id="UP000434101">
    <property type="component" value="Unassembled WGS sequence"/>
</dbReference>
<comment type="caution">
    <text evidence="2">The sequence shown here is derived from an EMBL/GenBank/DDBJ whole genome shotgun (WGS) entry which is preliminary data.</text>
</comment>